<dbReference type="GO" id="GO:0030983">
    <property type="term" value="F:mismatched DNA binding"/>
    <property type="evidence" value="ECO:0007669"/>
    <property type="project" value="InterPro"/>
</dbReference>
<dbReference type="CDD" id="cd16926">
    <property type="entry name" value="HATPase_MutL-MLH-PMS-like"/>
    <property type="match status" value="1"/>
</dbReference>
<feature type="compositionally biased region" description="Basic and acidic residues" evidence="6">
    <location>
        <begin position="408"/>
        <end position="431"/>
    </location>
</feature>
<protein>
    <recommendedName>
        <fullName evidence="2 5">DNA mismatch repair protein MutL</fullName>
    </recommendedName>
</protein>
<dbReference type="GO" id="GO:0140664">
    <property type="term" value="F:ATP-dependent DNA damage sensor activity"/>
    <property type="evidence" value="ECO:0007669"/>
    <property type="project" value="InterPro"/>
</dbReference>
<comment type="caution">
    <text evidence="9">The sequence shown here is derived from an EMBL/GenBank/DDBJ whole genome shotgun (WGS) entry which is preliminary data.</text>
</comment>
<dbReference type="InterPro" id="IPR037198">
    <property type="entry name" value="MutL_C_sf"/>
</dbReference>
<evidence type="ECO:0000313" key="9">
    <source>
        <dbReference type="EMBL" id="HED30644.1"/>
    </source>
</evidence>
<evidence type="ECO:0000259" key="8">
    <source>
        <dbReference type="SMART" id="SM01340"/>
    </source>
</evidence>
<dbReference type="PANTHER" id="PTHR10073">
    <property type="entry name" value="DNA MISMATCH REPAIR PROTEIN MLH, PMS, MUTL"/>
    <property type="match status" value="1"/>
</dbReference>
<dbReference type="CDD" id="cd00782">
    <property type="entry name" value="MutL_Trans"/>
    <property type="match status" value="1"/>
</dbReference>
<dbReference type="InterPro" id="IPR042121">
    <property type="entry name" value="MutL_C_regsub"/>
</dbReference>
<evidence type="ECO:0000256" key="6">
    <source>
        <dbReference type="SAM" id="MobiDB-lite"/>
    </source>
</evidence>
<feature type="domain" description="MutL C-terminal dimerisation" evidence="7">
    <location>
        <begin position="438"/>
        <end position="580"/>
    </location>
</feature>
<evidence type="ECO:0000256" key="1">
    <source>
        <dbReference type="ARBA" id="ARBA00006082"/>
    </source>
</evidence>
<name>A0A831SPP7_PROAE</name>
<comment type="function">
    <text evidence="5">This protein is involved in the repair of mismatches in DNA. It is required for dam-dependent methyl-directed DNA mismatch repair. May act as a 'molecular matchmaker', a protein that promotes the formation of a stable complex between two or more DNA-binding proteins in an ATP-dependent manner without itself being part of a final effector complex.</text>
</comment>
<comment type="similarity">
    <text evidence="1 5">Belongs to the DNA mismatch repair MutL/HexB family.</text>
</comment>
<dbReference type="HAMAP" id="MF_00149">
    <property type="entry name" value="DNA_mis_repair"/>
    <property type="match status" value="1"/>
</dbReference>
<dbReference type="InterPro" id="IPR014721">
    <property type="entry name" value="Ribsml_uS5_D2-typ_fold_subgr"/>
</dbReference>
<dbReference type="SUPFAM" id="SSF118116">
    <property type="entry name" value="DNA mismatch repair protein MutL"/>
    <property type="match status" value="1"/>
</dbReference>
<dbReference type="InterPro" id="IPR014762">
    <property type="entry name" value="DNA_mismatch_repair_CS"/>
</dbReference>
<dbReference type="Gene3D" id="3.30.1370.100">
    <property type="entry name" value="MutL, C-terminal domain, regulatory subdomain"/>
    <property type="match status" value="1"/>
</dbReference>
<gene>
    <name evidence="5 9" type="primary">mutL</name>
    <name evidence="9" type="ORF">ENN50_02910</name>
</gene>
<dbReference type="SUPFAM" id="SSF54211">
    <property type="entry name" value="Ribosomal protein S5 domain 2-like"/>
    <property type="match status" value="1"/>
</dbReference>
<dbReference type="PROSITE" id="PS00058">
    <property type="entry name" value="DNA_MISMATCH_REPAIR_1"/>
    <property type="match status" value="1"/>
</dbReference>
<dbReference type="GO" id="GO:0005524">
    <property type="term" value="F:ATP binding"/>
    <property type="evidence" value="ECO:0007669"/>
    <property type="project" value="InterPro"/>
</dbReference>
<dbReference type="SMART" id="SM01340">
    <property type="entry name" value="DNA_mis_repair"/>
    <property type="match status" value="1"/>
</dbReference>
<dbReference type="Gene3D" id="3.30.565.10">
    <property type="entry name" value="Histidine kinase-like ATPase, C-terminal domain"/>
    <property type="match status" value="1"/>
</dbReference>
<keyword evidence="9" id="KW-0540">Nuclease</keyword>
<organism evidence="9">
    <name type="scientific">Prosthecochloris aestuarii</name>
    <dbReference type="NCBI Taxonomy" id="1102"/>
    <lineage>
        <taxon>Bacteria</taxon>
        <taxon>Pseudomonadati</taxon>
        <taxon>Chlorobiota</taxon>
        <taxon>Chlorobiia</taxon>
        <taxon>Chlorobiales</taxon>
        <taxon>Chlorobiaceae</taxon>
        <taxon>Prosthecochloris</taxon>
    </lineage>
</organism>
<evidence type="ECO:0000256" key="2">
    <source>
        <dbReference type="ARBA" id="ARBA00021975"/>
    </source>
</evidence>
<dbReference type="AlphaFoldDB" id="A0A831SPP7"/>
<keyword evidence="4 5" id="KW-0234">DNA repair</keyword>
<dbReference type="GO" id="GO:0032300">
    <property type="term" value="C:mismatch repair complex"/>
    <property type="evidence" value="ECO:0007669"/>
    <property type="project" value="InterPro"/>
</dbReference>
<proteinExistence type="inferred from homology"/>
<sequence length="623" mass="71162">MPRISKLPEAVANRISAGEVVQRPASVVKELIENAIDAGADRIVLSVKDAGKELIQIIDNGQGMSEADAMMCVERFATSKISSADELEHLTTLGFRGEALASISSVSHFELRTRIEDDDAGIMLRYEGGMLSDKTAVASDRGTTVSVRNLFFNVPARRKFLKTNATEFKHIFEAVRAQVLAYPEIRWQMFSDDEELFHFRNSDMHERLNFFFGEGFADSLIQVREENDSLSLYGYIGKPGMLKRQKNDQLFYINRRLVQNRMLSQALQQAYGELLVERQVPFALLFLGIDTRRVDVNVHPAKMEVRFEDERSVRHMFYPVVKRAVQLQDFSPDVGVRDFREHPLERLGPGPENAIRNLGYQPTPSMASGTADLYDSYRSSSFSPRRIAENMPGFQEDMFSSLGSVAGSERELRRSGNDNGEQRSQDDHRPDASGSDPKIWQLHNKYIICQIKTGLMVIDQHVAHERVLYERAVEIMENNVPNSQQLLFPQKIELKSWEFEIFQEIREELQRLGFNVRTFGGRNVVIEGVPQDVRNGSESMILQNMIDEYQQNAIKLKLEKRENLAKSYSCRNAIMSGQKLGQEEMRSLIDRLFATSMPYVCPHGRPVIIRISLDQLDRMFGRT</sequence>
<dbReference type="InterPro" id="IPR036890">
    <property type="entry name" value="HATPase_C_sf"/>
</dbReference>
<accession>A0A831SPP7</accession>
<reference evidence="9" key="1">
    <citation type="journal article" date="2020" name="mSystems">
        <title>Genome- and Community-Level Interaction Insights into Carbon Utilization and Element Cycling Functions of Hydrothermarchaeota in Hydrothermal Sediment.</title>
        <authorList>
            <person name="Zhou Z."/>
            <person name="Liu Y."/>
            <person name="Xu W."/>
            <person name="Pan J."/>
            <person name="Luo Z.H."/>
            <person name="Li M."/>
        </authorList>
    </citation>
    <scope>NUCLEOTIDE SEQUENCE [LARGE SCALE GENOMIC DNA]</scope>
    <source>
        <strain evidence="9">SpSt-1181</strain>
    </source>
</reference>
<dbReference type="Pfam" id="PF13589">
    <property type="entry name" value="HATPase_c_3"/>
    <property type="match status" value="1"/>
</dbReference>
<evidence type="ECO:0000256" key="3">
    <source>
        <dbReference type="ARBA" id="ARBA00022763"/>
    </source>
</evidence>
<keyword evidence="3 5" id="KW-0227">DNA damage</keyword>
<dbReference type="InterPro" id="IPR042120">
    <property type="entry name" value="MutL_C_dimsub"/>
</dbReference>
<dbReference type="Proteomes" id="UP000886335">
    <property type="component" value="Unassembled WGS sequence"/>
</dbReference>
<dbReference type="PANTHER" id="PTHR10073:SF12">
    <property type="entry name" value="DNA MISMATCH REPAIR PROTEIN MLH1"/>
    <property type="match status" value="1"/>
</dbReference>
<dbReference type="GO" id="GO:0004519">
    <property type="term" value="F:endonuclease activity"/>
    <property type="evidence" value="ECO:0007669"/>
    <property type="project" value="UniProtKB-KW"/>
</dbReference>
<feature type="region of interest" description="Disordered" evidence="6">
    <location>
        <begin position="405"/>
        <end position="437"/>
    </location>
</feature>
<dbReference type="Gene3D" id="3.30.230.10">
    <property type="match status" value="1"/>
</dbReference>
<dbReference type="GO" id="GO:0006298">
    <property type="term" value="P:mismatch repair"/>
    <property type="evidence" value="ECO:0007669"/>
    <property type="project" value="UniProtKB-UniRule"/>
</dbReference>
<dbReference type="Pfam" id="PF01119">
    <property type="entry name" value="DNA_mis_repair"/>
    <property type="match status" value="1"/>
</dbReference>
<dbReference type="FunFam" id="3.30.565.10:FF:000003">
    <property type="entry name" value="DNA mismatch repair endonuclease MutL"/>
    <property type="match status" value="1"/>
</dbReference>
<keyword evidence="9" id="KW-0378">Hydrolase</keyword>
<feature type="domain" description="DNA mismatch repair protein S5" evidence="8">
    <location>
        <begin position="208"/>
        <end position="326"/>
    </location>
</feature>
<keyword evidence="9" id="KW-0255">Endonuclease</keyword>
<evidence type="ECO:0000259" key="7">
    <source>
        <dbReference type="SMART" id="SM00853"/>
    </source>
</evidence>
<dbReference type="InterPro" id="IPR013507">
    <property type="entry name" value="DNA_mismatch_S5_2-like"/>
</dbReference>
<dbReference type="InterPro" id="IPR038973">
    <property type="entry name" value="MutL/Mlh/Pms-like"/>
</dbReference>
<dbReference type="InterPro" id="IPR014790">
    <property type="entry name" value="MutL_C"/>
</dbReference>
<dbReference type="InterPro" id="IPR020667">
    <property type="entry name" value="DNA_mismatch_repair_MutL"/>
</dbReference>
<dbReference type="InterPro" id="IPR020568">
    <property type="entry name" value="Ribosomal_Su5_D2-typ_SF"/>
</dbReference>
<dbReference type="GO" id="GO:0016887">
    <property type="term" value="F:ATP hydrolysis activity"/>
    <property type="evidence" value="ECO:0007669"/>
    <property type="project" value="InterPro"/>
</dbReference>
<evidence type="ECO:0000256" key="4">
    <source>
        <dbReference type="ARBA" id="ARBA00023204"/>
    </source>
</evidence>
<dbReference type="SUPFAM" id="SSF55874">
    <property type="entry name" value="ATPase domain of HSP90 chaperone/DNA topoisomerase II/histidine kinase"/>
    <property type="match status" value="1"/>
</dbReference>
<evidence type="ECO:0000256" key="5">
    <source>
        <dbReference type="HAMAP-Rule" id="MF_00149"/>
    </source>
</evidence>
<dbReference type="Pfam" id="PF08676">
    <property type="entry name" value="MutL_C"/>
    <property type="match status" value="1"/>
</dbReference>
<dbReference type="NCBIfam" id="TIGR00585">
    <property type="entry name" value="mutl"/>
    <property type="match status" value="1"/>
</dbReference>
<dbReference type="Gene3D" id="3.30.1540.20">
    <property type="entry name" value="MutL, C-terminal domain, dimerisation subdomain"/>
    <property type="match status" value="1"/>
</dbReference>
<dbReference type="SMART" id="SM00853">
    <property type="entry name" value="MutL_C"/>
    <property type="match status" value="1"/>
</dbReference>
<dbReference type="InterPro" id="IPR002099">
    <property type="entry name" value="MutL/Mlh/PMS"/>
</dbReference>
<dbReference type="EMBL" id="DSBW01000069">
    <property type="protein sequence ID" value="HED30644.1"/>
    <property type="molecule type" value="Genomic_DNA"/>
</dbReference>